<dbReference type="EMBL" id="JABBWK010000008">
    <property type="protein sequence ID" value="KAG1905083.1"/>
    <property type="molecule type" value="Genomic_DNA"/>
</dbReference>
<dbReference type="GeneID" id="64660644"/>
<keyword evidence="2" id="KW-1185">Reference proteome</keyword>
<sequence>MSSGPIRNVPRRRRAQTPFYPLIEAQPSPSTSRLRVIPAQAHHIIEIMSDNEAAGQAASVIDLTTTDDEVASQVSVDVHREPTITFAVAAEDVVEILSDDEATQQHALAAATTELENLRAAIRKVWFSQFDSVMSLHIIGSQRSSLKGILLWSALDISTLPLPSAVILAVTRRFGRIPFTCPTCRDLVGKHQPYKVIALGQLSNALSSLGGEQGEEDPSMDWTGYFSVS</sequence>
<proteinExistence type="predicted"/>
<accession>A0AAD4HQB4</accession>
<dbReference type="Proteomes" id="UP001195769">
    <property type="component" value="Unassembled WGS sequence"/>
</dbReference>
<comment type="caution">
    <text evidence="1">The sequence shown here is derived from an EMBL/GenBank/DDBJ whole genome shotgun (WGS) entry which is preliminary data.</text>
</comment>
<name>A0AAD4HQB4_9AGAM</name>
<gene>
    <name evidence="1" type="ORF">F5891DRAFT_1183789</name>
</gene>
<organism evidence="1 2">
    <name type="scientific">Suillus fuscotomentosus</name>
    <dbReference type="NCBI Taxonomy" id="1912939"/>
    <lineage>
        <taxon>Eukaryota</taxon>
        <taxon>Fungi</taxon>
        <taxon>Dikarya</taxon>
        <taxon>Basidiomycota</taxon>
        <taxon>Agaricomycotina</taxon>
        <taxon>Agaricomycetes</taxon>
        <taxon>Agaricomycetidae</taxon>
        <taxon>Boletales</taxon>
        <taxon>Suillineae</taxon>
        <taxon>Suillaceae</taxon>
        <taxon>Suillus</taxon>
    </lineage>
</organism>
<evidence type="ECO:0000313" key="2">
    <source>
        <dbReference type="Proteomes" id="UP001195769"/>
    </source>
</evidence>
<evidence type="ECO:0000313" key="1">
    <source>
        <dbReference type="EMBL" id="KAG1905083.1"/>
    </source>
</evidence>
<dbReference type="AlphaFoldDB" id="A0AAD4HQB4"/>
<protein>
    <submittedName>
        <fullName evidence="1">Uncharacterized protein</fullName>
    </submittedName>
</protein>
<dbReference type="RefSeq" id="XP_041230658.1">
    <property type="nucleotide sequence ID" value="XM_041366346.1"/>
</dbReference>
<reference evidence="1" key="1">
    <citation type="journal article" date="2020" name="New Phytol.">
        <title>Comparative genomics reveals dynamic genome evolution in host specialist ectomycorrhizal fungi.</title>
        <authorList>
            <person name="Lofgren L.A."/>
            <person name="Nguyen N.H."/>
            <person name="Vilgalys R."/>
            <person name="Ruytinx J."/>
            <person name="Liao H.L."/>
            <person name="Branco S."/>
            <person name="Kuo A."/>
            <person name="LaButti K."/>
            <person name="Lipzen A."/>
            <person name="Andreopoulos W."/>
            <person name="Pangilinan J."/>
            <person name="Riley R."/>
            <person name="Hundley H."/>
            <person name="Na H."/>
            <person name="Barry K."/>
            <person name="Grigoriev I.V."/>
            <person name="Stajich J.E."/>
            <person name="Kennedy P.G."/>
        </authorList>
    </citation>
    <scope>NUCLEOTIDE SEQUENCE</scope>
    <source>
        <strain evidence="1">FC203</strain>
    </source>
</reference>